<evidence type="ECO:0000313" key="2">
    <source>
        <dbReference type="EMBL" id="QEE29784.1"/>
    </source>
</evidence>
<keyword evidence="3" id="KW-1185">Reference proteome</keyword>
<dbReference type="InterPro" id="IPR027843">
    <property type="entry name" value="DUF4440"/>
</dbReference>
<accession>A0A5B9EDQ2</accession>
<evidence type="ECO:0000259" key="1">
    <source>
        <dbReference type="Pfam" id="PF14534"/>
    </source>
</evidence>
<sequence>MSPNKSADELAIRQVVADWIQFTVEERVDELMDLMTDDMLFLTTKFPPMTKAEFEKGTREMVGKARIVPQAEIKEVQVEGDFGWLWQELTVNVVMEGKEPVVMKGRTMGIYRKCEDGKWRLMRDANMMP</sequence>
<dbReference type="Pfam" id="PF14534">
    <property type="entry name" value="DUF4440"/>
    <property type="match status" value="1"/>
</dbReference>
<dbReference type="Gene3D" id="3.10.450.50">
    <property type="match status" value="1"/>
</dbReference>
<organism evidence="2 3">
    <name type="scientific">Terriglobus albidus</name>
    <dbReference type="NCBI Taxonomy" id="1592106"/>
    <lineage>
        <taxon>Bacteria</taxon>
        <taxon>Pseudomonadati</taxon>
        <taxon>Acidobacteriota</taxon>
        <taxon>Terriglobia</taxon>
        <taxon>Terriglobales</taxon>
        <taxon>Acidobacteriaceae</taxon>
        <taxon>Terriglobus</taxon>
    </lineage>
</organism>
<dbReference type="InterPro" id="IPR032710">
    <property type="entry name" value="NTF2-like_dom_sf"/>
</dbReference>
<dbReference type="EMBL" id="CP042806">
    <property type="protein sequence ID" value="QEE29784.1"/>
    <property type="molecule type" value="Genomic_DNA"/>
</dbReference>
<name>A0A5B9EDQ2_9BACT</name>
<gene>
    <name evidence="2" type="ORF">FTW19_18415</name>
</gene>
<feature type="domain" description="DUF4440" evidence="1">
    <location>
        <begin position="12"/>
        <end position="121"/>
    </location>
</feature>
<dbReference type="RefSeq" id="WP_147649054.1">
    <property type="nucleotide sequence ID" value="NZ_CP042806.1"/>
</dbReference>
<evidence type="ECO:0000313" key="3">
    <source>
        <dbReference type="Proteomes" id="UP000321820"/>
    </source>
</evidence>
<dbReference type="KEGG" id="talb:FTW19_18415"/>
<proteinExistence type="predicted"/>
<dbReference type="Proteomes" id="UP000321820">
    <property type="component" value="Chromosome"/>
</dbReference>
<protein>
    <submittedName>
        <fullName evidence="2">DUF4440 domain-containing protein</fullName>
    </submittedName>
</protein>
<dbReference type="OrthoDB" id="213636at2"/>
<dbReference type="AlphaFoldDB" id="A0A5B9EDQ2"/>
<reference evidence="2 3" key="1">
    <citation type="submission" date="2019-08" db="EMBL/GenBank/DDBJ databases">
        <title>Complete genome sequence of Terriglobus albidus strain ORNL.</title>
        <authorList>
            <person name="Podar M."/>
        </authorList>
    </citation>
    <scope>NUCLEOTIDE SEQUENCE [LARGE SCALE GENOMIC DNA]</scope>
    <source>
        <strain evidence="2 3">ORNL</strain>
    </source>
</reference>
<dbReference type="SUPFAM" id="SSF54427">
    <property type="entry name" value="NTF2-like"/>
    <property type="match status" value="1"/>
</dbReference>